<keyword evidence="2" id="KW-0378">Hydrolase</keyword>
<dbReference type="GO" id="GO:0016787">
    <property type="term" value="F:hydrolase activity"/>
    <property type="evidence" value="ECO:0007669"/>
    <property type="project" value="UniProtKB-KW"/>
</dbReference>
<evidence type="ECO:0000313" key="3">
    <source>
        <dbReference type="Proteomes" id="UP000515977"/>
    </source>
</evidence>
<gene>
    <name evidence="2" type="ORF">H9L17_14545</name>
</gene>
<dbReference type="InterPro" id="IPR017208">
    <property type="entry name" value="UCP037442_abhydr"/>
</dbReference>
<dbReference type="RefSeq" id="WP_187570134.1">
    <property type="nucleotide sequence ID" value="NZ_CP060711.1"/>
</dbReference>
<evidence type="ECO:0000259" key="1">
    <source>
        <dbReference type="Pfam" id="PF12146"/>
    </source>
</evidence>
<proteinExistence type="predicted"/>
<dbReference type="PIRSF" id="PIRSF037442">
    <property type="entry name" value="UCP037442_abhydr"/>
    <property type="match status" value="1"/>
</dbReference>
<dbReference type="Gene3D" id="3.40.50.1820">
    <property type="entry name" value="alpha/beta hydrolase"/>
    <property type="match status" value="1"/>
</dbReference>
<keyword evidence="3" id="KW-1185">Reference proteome</keyword>
<dbReference type="KEGG" id="tbv:H9L17_14545"/>
<dbReference type="EMBL" id="CP060711">
    <property type="protein sequence ID" value="QNN46368.1"/>
    <property type="molecule type" value="Genomic_DNA"/>
</dbReference>
<dbReference type="InterPro" id="IPR029058">
    <property type="entry name" value="AB_hydrolase_fold"/>
</dbReference>
<reference evidence="2 3" key="1">
    <citation type="submission" date="2020-08" db="EMBL/GenBank/DDBJ databases">
        <title>Genome sequence of Thermomonas brevis KACC 16975T.</title>
        <authorList>
            <person name="Hyun D.-W."/>
            <person name="Bae J.-W."/>
        </authorList>
    </citation>
    <scope>NUCLEOTIDE SEQUENCE [LARGE SCALE GENOMIC DNA]</scope>
    <source>
        <strain evidence="2 3">KACC 16975</strain>
    </source>
</reference>
<dbReference type="SUPFAM" id="SSF53474">
    <property type="entry name" value="alpha/beta-Hydrolases"/>
    <property type="match status" value="1"/>
</dbReference>
<evidence type="ECO:0000313" key="2">
    <source>
        <dbReference type="EMBL" id="QNN46368.1"/>
    </source>
</evidence>
<dbReference type="InterPro" id="IPR022742">
    <property type="entry name" value="Hydrolase_4"/>
</dbReference>
<organism evidence="2 3">
    <name type="scientific">Thermomonas brevis</name>
    <dbReference type="NCBI Taxonomy" id="215691"/>
    <lineage>
        <taxon>Bacteria</taxon>
        <taxon>Pseudomonadati</taxon>
        <taxon>Pseudomonadota</taxon>
        <taxon>Gammaproteobacteria</taxon>
        <taxon>Lysobacterales</taxon>
        <taxon>Lysobacteraceae</taxon>
        <taxon>Thermomonas</taxon>
    </lineage>
</organism>
<protein>
    <submittedName>
        <fullName evidence="2">Alpha/beta fold hydrolase</fullName>
    </submittedName>
</protein>
<name>A0A7G9QSP3_9GAMM</name>
<sequence length="284" mass="30117">MQTSSAVPSIEARVLPVVTGDGHCAELIARIPDAPRMRLLWMAGMGVPARHFIPLADALAARGVATFLHEWRGIGSSSLRASRGCDWGYRELLADIAASEAVAEAQAPGLHRVLGGHSLGGQLACCRLGLQPDAAEAVWLVASGSPYWRAFPLRTGLGMPLVCRFLPWLARRNGYMPGRKIGFGGNEAVGVIEDWARSGLSGRYAACGIDADLEAGMARFAGDVRRVNFTDDWLAPASSGEYLAGKLHGARVQALDMDAATLGAVADHYAWMKAPDAVAAFLVP</sequence>
<accession>A0A7G9QSP3</accession>
<dbReference type="AlphaFoldDB" id="A0A7G9QSP3"/>
<dbReference type="Pfam" id="PF12146">
    <property type="entry name" value="Hydrolase_4"/>
    <property type="match status" value="1"/>
</dbReference>
<feature type="domain" description="Serine aminopeptidase S33" evidence="1">
    <location>
        <begin position="35"/>
        <end position="168"/>
    </location>
</feature>
<dbReference type="Proteomes" id="UP000515977">
    <property type="component" value="Chromosome"/>
</dbReference>